<keyword evidence="12" id="KW-1185">Reference proteome</keyword>
<evidence type="ECO:0000256" key="4">
    <source>
        <dbReference type="ARBA" id="ARBA00022679"/>
    </source>
</evidence>
<dbReference type="GO" id="GO:0046872">
    <property type="term" value="F:metal ion binding"/>
    <property type="evidence" value="ECO:0007669"/>
    <property type="project" value="UniProtKB-KW"/>
</dbReference>
<dbReference type="Proteomes" id="UP000187408">
    <property type="component" value="Unassembled WGS sequence"/>
</dbReference>
<dbReference type="InterPro" id="IPR006319">
    <property type="entry name" value="PEP_synth"/>
</dbReference>
<dbReference type="RefSeq" id="WP_076712910.1">
    <property type="nucleotide sequence ID" value="NZ_MOEN01000013.1"/>
</dbReference>
<keyword evidence="6" id="KW-0547">Nucleotide-binding</keyword>
<evidence type="ECO:0000313" key="12">
    <source>
        <dbReference type="Proteomes" id="UP000187408"/>
    </source>
</evidence>
<evidence type="ECO:0000256" key="7">
    <source>
        <dbReference type="ARBA" id="ARBA00022777"/>
    </source>
</evidence>
<comment type="cofactor">
    <cofactor evidence="1">
        <name>Mg(2+)</name>
        <dbReference type="ChEBI" id="CHEBI:18420"/>
    </cofactor>
</comment>
<dbReference type="OrthoDB" id="9760711at2"/>
<evidence type="ECO:0000256" key="3">
    <source>
        <dbReference type="ARBA" id="ARBA00021623"/>
    </source>
</evidence>
<name>A0A1R1ML69_9BACT</name>
<evidence type="ECO:0000256" key="8">
    <source>
        <dbReference type="ARBA" id="ARBA00022840"/>
    </source>
</evidence>
<accession>A0A1R1ML69</accession>
<evidence type="ECO:0000313" key="11">
    <source>
        <dbReference type="EMBL" id="OMH40555.1"/>
    </source>
</evidence>
<evidence type="ECO:0000256" key="2">
    <source>
        <dbReference type="ARBA" id="ARBA00007837"/>
    </source>
</evidence>
<sequence>MKSVRSLNTNVRTGVGDFHVQTEFYQSSGKVITLLFQGGQTVLRMEDEPDEKSIDEEIRRVHESIVRRLSLLKISVSVGRIKELLTLKTGLRNVIFIEEIVRRGPEELDDFGVLVASGAPVPAGIVVFPEASEDEIEKGFRLLKEKSGASRFIAKTGKKEGRVTFFNISSFEKLRKAVLQIVKDMGDIAIVSEMIDARSSGFLYSSDPLTGDNTVIIESSWGICGYIKGNKLNLDKYRVDKETFEFWRIKKEIVRKYTELSIDSETGNITEFEISDDRALMASLSDEEVLVLAKLALSIEKNFSRTIKLDFVISKDGRPFFTDISVVGLKEKRELLRKLSVLEEAPFYPTGVRILAEVTDVDIARTISFLPCDGIYFNISGVIGEMFEKVLLETAEAAFPKPVVVSVRNKEEINAVREARNKGFTNVWVATDGVLIVHDVPSFIKEETPFITGSVFKGAYGKLFTDEGSILSPNLSLVRELVRSGFDFIVVHPDEIVYLKKVVASEERRLMLKMARQFLKLDERI</sequence>
<dbReference type="PANTHER" id="PTHR43030:SF1">
    <property type="entry name" value="PHOSPHOENOLPYRUVATE SYNTHASE"/>
    <property type="match status" value="1"/>
</dbReference>
<gene>
    <name evidence="11" type="ORF">BLW93_04480</name>
</gene>
<dbReference type="EMBL" id="MOEN01000013">
    <property type="protein sequence ID" value="OMH40555.1"/>
    <property type="molecule type" value="Genomic_DNA"/>
</dbReference>
<evidence type="ECO:0000256" key="9">
    <source>
        <dbReference type="ARBA" id="ARBA00022842"/>
    </source>
</evidence>
<dbReference type="Gene3D" id="3.30.470.20">
    <property type="entry name" value="ATP-grasp fold, B domain"/>
    <property type="match status" value="1"/>
</dbReference>
<organism evidence="11 12">
    <name type="scientific">Desulfurobacterium indicum</name>
    <dbReference type="NCBI Taxonomy" id="1914305"/>
    <lineage>
        <taxon>Bacteria</taxon>
        <taxon>Pseudomonadati</taxon>
        <taxon>Aquificota</taxon>
        <taxon>Aquificia</taxon>
        <taxon>Desulfurobacteriales</taxon>
        <taxon>Desulfurobacteriaceae</taxon>
        <taxon>Desulfurobacterium</taxon>
    </lineage>
</organism>
<feature type="domain" description="Pyruvate phosphate dikinase AMP/ATP-binding" evidence="10">
    <location>
        <begin position="189"/>
        <end position="317"/>
    </location>
</feature>
<dbReference type="Pfam" id="PF01326">
    <property type="entry name" value="PPDK_N"/>
    <property type="match status" value="1"/>
</dbReference>
<dbReference type="GO" id="GO:0005524">
    <property type="term" value="F:ATP binding"/>
    <property type="evidence" value="ECO:0007669"/>
    <property type="project" value="UniProtKB-KW"/>
</dbReference>
<protein>
    <recommendedName>
        <fullName evidence="3">Phosphoenolpyruvate synthase</fullName>
    </recommendedName>
</protein>
<comment type="similarity">
    <text evidence="2">Belongs to the PEP-utilizing enzyme family.</text>
</comment>
<evidence type="ECO:0000256" key="5">
    <source>
        <dbReference type="ARBA" id="ARBA00022723"/>
    </source>
</evidence>
<dbReference type="AlphaFoldDB" id="A0A1R1ML69"/>
<keyword evidence="9" id="KW-0460">Magnesium</keyword>
<comment type="caution">
    <text evidence="11">The sequence shown here is derived from an EMBL/GenBank/DDBJ whole genome shotgun (WGS) entry which is preliminary data.</text>
</comment>
<keyword evidence="8" id="KW-0067">ATP-binding</keyword>
<reference evidence="11 12" key="1">
    <citation type="submission" date="2016-10" db="EMBL/GenBank/DDBJ databases">
        <title>Genome sequence of a sulfur-reducing bacterium Desulfurobacterium indicum K6013.</title>
        <authorList>
            <person name="Cao J."/>
            <person name="Shao Z."/>
            <person name="Alain K."/>
            <person name="Jebbar M."/>
        </authorList>
    </citation>
    <scope>NUCLEOTIDE SEQUENCE [LARGE SCALE GENOMIC DNA]</scope>
    <source>
        <strain evidence="11 12">K6013</strain>
    </source>
</reference>
<evidence type="ECO:0000256" key="6">
    <source>
        <dbReference type="ARBA" id="ARBA00022741"/>
    </source>
</evidence>
<keyword evidence="5" id="KW-0479">Metal-binding</keyword>
<evidence type="ECO:0000256" key="1">
    <source>
        <dbReference type="ARBA" id="ARBA00001946"/>
    </source>
</evidence>
<dbReference type="SUPFAM" id="SSF56059">
    <property type="entry name" value="Glutathione synthetase ATP-binding domain-like"/>
    <property type="match status" value="1"/>
</dbReference>
<dbReference type="GO" id="GO:0008986">
    <property type="term" value="F:pyruvate, water dikinase activity"/>
    <property type="evidence" value="ECO:0007669"/>
    <property type="project" value="InterPro"/>
</dbReference>
<evidence type="ECO:0000259" key="10">
    <source>
        <dbReference type="Pfam" id="PF01326"/>
    </source>
</evidence>
<keyword evidence="4" id="KW-0808">Transferase</keyword>
<dbReference type="InterPro" id="IPR002192">
    <property type="entry name" value="PPDK_AMP/ATP-bd"/>
</dbReference>
<dbReference type="STRING" id="1914305.BLW93_04480"/>
<proteinExistence type="inferred from homology"/>
<dbReference type="PANTHER" id="PTHR43030">
    <property type="entry name" value="PHOSPHOENOLPYRUVATE SYNTHASE"/>
    <property type="match status" value="1"/>
</dbReference>
<keyword evidence="7" id="KW-0418">Kinase</keyword>